<feature type="region of interest" description="Disordered" evidence="1">
    <location>
        <begin position="252"/>
        <end position="281"/>
    </location>
</feature>
<dbReference type="InParanoid" id="B9TI23"/>
<dbReference type="AlphaFoldDB" id="B9TI23"/>
<evidence type="ECO:0000313" key="3">
    <source>
        <dbReference type="Proteomes" id="UP000008311"/>
    </source>
</evidence>
<name>B9TI23_RICCO</name>
<dbReference type="EMBL" id="EQ982103">
    <property type="protein sequence ID" value="EEF24490.1"/>
    <property type="molecule type" value="Genomic_DNA"/>
</dbReference>
<sequence length="281" mass="31307">MRAGAEERPEIARQAPAVAAARGGQFIERHWAFERGVQVVSRQLRGAEVGRGAQWPRARHGVERMREIEERVVLFERVHGAVDALQQRLRRGSETRIVRQTAFDERQRLAAERRLEQCGLDIDHPVAEAFGGAGLTVVRLVGVQHHGAAGQTVAHAAPVMKALHARQRATDRVSIVPVQCVAVVLEECLDALDAIPRGRAPDPVVVAPRTVRRRSVCRYGGRAKVLHGFAVRCQGPARNCCRSVSSPIRYPRNPARAGRRASTAPRCWRRHRARHRRARPC</sequence>
<dbReference type="Proteomes" id="UP000008311">
    <property type="component" value="Unassembled WGS sequence"/>
</dbReference>
<accession>B9TI23</accession>
<organism evidence="2 3">
    <name type="scientific">Ricinus communis</name>
    <name type="common">Castor bean</name>
    <dbReference type="NCBI Taxonomy" id="3988"/>
    <lineage>
        <taxon>Eukaryota</taxon>
        <taxon>Viridiplantae</taxon>
        <taxon>Streptophyta</taxon>
        <taxon>Embryophyta</taxon>
        <taxon>Tracheophyta</taxon>
        <taxon>Spermatophyta</taxon>
        <taxon>Magnoliopsida</taxon>
        <taxon>eudicotyledons</taxon>
        <taxon>Gunneridae</taxon>
        <taxon>Pentapetalae</taxon>
        <taxon>rosids</taxon>
        <taxon>fabids</taxon>
        <taxon>Malpighiales</taxon>
        <taxon>Euphorbiaceae</taxon>
        <taxon>Acalyphoideae</taxon>
        <taxon>Acalypheae</taxon>
        <taxon>Ricinus</taxon>
    </lineage>
</organism>
<keyword evidence="3" id="KW-1185">Reference proteome</keyword>
<evidence type="ECO:0000313" key="2">
    <source>
        <dbReference type="EMBL" id="EEF24490.1"/>
    </source>
</evidence>
<feature type="compositionally biased region" description="Basic residues" evidence="1">
    <location>
        <begin position="267"/>
        <end position="281"/>
    </location>
</feature>
<reference evidence="3" key="1">
    <citation type="journal article" date="2010" name="Nat. Biotechnol.">
        <title>Draft genome sequence of the oilseed species Ricinus communis.</title>
        <authorList>
            <person name="Chan A.P."/>
            <person name="Crabtree J."/>
            <person name="Zhao Q."/>
            <person name="Lorenzi H."/>
            <person name="Orvis J."/>
            <person name="Puiu D."/>
            <person name="Melake-Berhan A."/>
            <person name="Jones K.M."/>
            <person name="Redman J."/>
            <person name="Chen G."/>
            <person name="Cahoon E.B."/>
            <person name="Gedil M."/>
            <person name="Stanke M."/>
            <person name="Haas B.J."/>
            <person name="Wortman J.R."/>
            <person name="Fraser-Liggett C.M."/>
            <person name="Ravel J."/>
            <person name="Rabinowicz P.D."/>
        </authorList>
    </citation>
    <scope>NUCLEOTIDE SEQUENCE [LARGE SCALE GENOMIC DNA]</scope>
    <source>
        <strain evidence="3">cv. Hale</strain>
    </source>
</reference>
<gene>
    <name evidence="2" type="ORF">RCOM_1817630</name>
</gene>
<protein>
    <submittedName>
        <fullName evidence="2">Uncharacterized protein</fullName>
    </submittedName>
</protein>
<evidence type="ECO:0000256" key="1">
    <source>
        <dbReference type="SAM" id="MobiDB-lite"/>
    </source>
</evidence>
<proteinExistence type="predicted"/>